<dbReference type="CDD" id="cd03112">
    <property type="entry name" value="CobW-like"/>
    <property type="match status" value="1"/>
</dbReference>
<gene>
    <name evidence="8" type="ORF">RMAR1173_LOCUS3537</name>
</gene>
<evidence type="ECO:0000256" key="5">
    <source>
        <dbReference type="ARBA" id="ARBA00049117"/>
    </source>
</evidence>
<dbReference type="Pfam" id="PF07683">
    <property type="entry name" value="CobW_C"/>
    <property type="match status" value="1"/>
</dbReference>
<dbReference type="GO" id="GO:0000166">
    <property type="term" value="F:nucleotide binding"/>
    <property type="evidence" value="ECO:0007669"/>
    <property type="project" value="UniProtKB-KW"/>
</dbReference>
<dbReference type="InterPro" id="IPR027417">
    <property type="entry name" value="P-loop_NTPase"/>
</dbReference>
<evidence type="ECO:0000256" key="6">
    <source>
        <dbReference type="SAM" id="Phobius"/>
    </source>
</evidence>
<keyword evidence="6" id="KW-1133">Transmembrane helix</keyword>
<dbReference type="InterPro" id="IPR051316">
    <property type="entry name" value="Zinc-reg_GTPase_activator"/>
</dbReference>
<feature type="transmembrane region" description="Helical" evidence="6">
    <location>
        <begin position="71"/>
        <end position="92"/>
    </location>
</feature>
<dbReference type="InterPro" id="IPR003495">
    <property type="entry name" value="CobW/HypB/UreG_nucleotide-bd"/>
</dbReference>
<dbReference type="Pfam" id="PF02492">
    <property type="entry name" value="cobW"/>
    <property type="match status" value="1"/>
</dbReference>
<dbReference type="SMART" id="SM00833">
    <property type="entry name" value="CobW_C"/>
    <property type="match status" value="1"/>
</dbReference>
<dbReference type="SUPFAM" id="SSF90002">
    <property type="entry name" value="Hypothetical protein YjiA, C-terminal domain"/>
    <property type="match status" value="1"/>
</dbReference>
<comment type="similarity">
    <text evidence="4">Belongs to the SIMIBI class G3E GTPase family. ZNG1 subfamily.</text>
</comment>
<evidence type="ECO:0000313" key="8">
    <source>
        <dbReference type="EMBL" id="CAD9668246.1"/>
    </source>
</evidence>
<evidence type="ECO:0000256" key="3">
    <source>
        <dbReference type="ARBA" id="ARBA00023186"/>
    </source>
</evidence>
<keyword evidence="2" id="KW-0378">Hydrolase</keyword>
<feature type="transmembrane region" description="Helical" evidence="6">
    <location>
        <begin position="98"/>
        <end position="119"/>
    </location>
</feature>
<evidence type="ECO:0000256" key="1">
    <source>
        <dbReference type="ARBA" id="ARBA00022741"/>
    </source>
</evidence>
<keyword evidence="3" id="KW-0143">Chaperone</keyword>
<dbReference type="Gene3D" id="3.30.1220.10">
    <property type="entry name" value="CobW-like, C-terminal domain"/>
    <property type="match status" value="1"/>
</dbReference>
<proteinExistence type="inferred from homology"/>
<dbReference type="GO" id="GO:0016787">
    <property type="term" value="F:hydrolase activity"/>
    <property type="evidence" value="ECO:0007669"/>
    <property type="project" value="UniProtKB-KW"/>
</dbReference>
<protein>
    <recommendedName>
        <fullName evidence="7">CobW C-terminal domain-containing protein</fullName>
    </recommendedName>
</protein>
<dbReference type="PANTHER" id="PTHR13748:SF70">
    <property type="entry name" value="COBW_HYPB_UREG NUCLEOTIDE-BINDING DOMAIN-CONTAINING PROTEIN"/>
    <property type="match status" value="1"/>
</dbReference>
<name>A0A7S2RDU7_9STRA</name>
<reference evidence="8" key="1">
    <citation type="submission" date="2021-01" db="EMBL/GenBank/DDBJ databases">
        <authorList>
            <person name="Corre E."/>
            <person name="Pelletier E."/>
            <person name="Niang G."/>
            <person name="Scheremetjew M."/>
            <person name="Finn R."/>
            <person name="Kale V."/>
            <person name="Holt S."/>
            <person name="Cochrane G."/>
            <person name="Meng A."/>
            <person name="Brown T."/>
            <person name="Cohen L."/>
        </authorList>
    </citation>
    <scope>NUCLEOTIDE SEQUENCE</scope>
    <source>
        <strain evidence="8">CCMP1243</strain>
    </source>
</reference>
<dbReference type="SUPFAM" id="SSF52540">
    <property type="entry name" value="P-loop containing nucleoside triphosphate hydrolases"/>
    <property type="match status" value="1"/>
</dbReference>
<accession>A0A7S2RDU7</accession>
<keyword evidence="1" id="KW-0547">Nucleotide-binding</keyword>
<dbReference type="InterPro" id="IPR036627">
    <property type="entry name" value="CobW-likC_sf"/>
</dbReference>
<dbReference type="PANTHER" id="PTHR13748">
    <property type="entry name" value="COBW-RELATED"/>
    <property type="match status" value="1"/>
</dbReference>
<evidence type="ECO:0000256" key="2">
    <source>
        <dbReference type="ARBA" id="ARBA00022801"/>
    </source>
</evidence>
<dbReference type="AlphaFoldDB" id="A0A7S2RDU7"/>
<dbReference type="InterPro" id="IPR011629">
    <property type="entry name" value="CobW-like_C"/>
</dbReference>
<dbReference type="EMBL" id="HBHJ01005359">
    <property type="protein sequence ID" value="CAD9668246.1"/>
    <property type="molecule type" value="Transcribed_RNA"/>
</dbReference>
<organism evidence="8">
    <name type="scientific">Rhizochromulina marina</name>
    <dbReference type="NCBI Taxonomy" id="1034831"/>
    <lineage>
        <taxon>Eukaryota</taxon>
        <taxon>Sar</taxon>
        <taxon>Stramenopiles</taxon>
        <taxon>Ochrophyta</taxon>
        <taxon>Dictyochophyceae</taxon>
        <taxon>Rhizochromulinales</taxon>
        <taxon>Rhizochromulina</taxon>
    </lineage>
</organism>
<dbReference type="Gene3D" id="3.40.50.300">
    <property type="entry name" value="P-loop containing nucleotide triphosphate hydrolases"/>
    <property type="match status" value="1"/>
</dbReference>
<keyword evidence="6" id="KW-0472">Membrane</keyword>
<evidence type="ECO:0000256" key="4">
    <source>
        <dbReference type="ARBA" id="ARBA00034320"/>
    </source>
</evidence>
<sequence>MERSHAVQLLREDRATQIAAALTLAIFVTRDGFFRGFGKSTAEHSLDKRRSQIHLALWHYPRHGSVVMKQARFIATGVMLSCWAHVVSVQMFNFKQGVALQIAVAIFLAWVSTLAFIMWENYQVDKKKRGKIPVTVVTGFLGAGKTTMIQHVLRQQTEAKILVVENEVGAVGVDHELLVKDSKEEIVLLRNGCVCCSVRADFTRVLKEQIARDGAPFDAIILETTGIAKPAPIIQSFFADKEVVKTAKLDAVLAVVDAVHLWKHVTLARGGQAAGKAKKGEVTQLEGGQEEVVEQIAYADRVIINKADLVTEEELIKVGVVVKSLNSGAEVLRAVKGQLPISELLNLRAFDLQNKAAVPSLQVVGTHDSNRTMKQRKATFNLLDIKRGEAVMFGEDGKLRLASEVHRSMVDTFVVSELGSVHIDQFNEWIAKFLQEHGERIYRMKGFVSVQGENHKLVFQAIHMSFTGERGELWERSDKRKCTLIMIGKNLPSLEARLGLQRCMIKAPLPTFAQ</sequence>
<comment type="catalytic activity">
    <reaction evidence="5">
        <text>GTP + H2O = GDP + phosphate + H(+)</text>
        <dbReference type="Rhea" id="RHEA:19669"/>
        <dbReference type="ChEBI" id="CHEBI:15377"/>
        <dbReference type="ChEBI" id="CHEBI:15378"/>
        <dbReference type="ChEBI" id="CHEBI:37565"/>
        <dbReference type="ChEBI" id="CHEBI:43474"/>
        <dbReference type="ChEBI" id="CHEBI:58189"/>
    </reaction>
    <physiologicalReaction direction="left-to-right" evidence="5">
        <dbReference type="Rhea" id="RHEA:19670"/>
    </physiologicalReaction>
</comment>
<keyword evidence="6" id="KW-0812">Transmembrane</keyword>
<evidence type="ECO:0000259" key="7">
    <source>
        <dbReference type="SMART" id="SM00833"/>
    </source>
</evidence>
<feature type="domain" description="CobW C-terminal" evidence="7">
    <location>
        <begin position="410"/>
        <end position="504"/>
    </location>
</feature>
<dbReference type="GO" id="GO:0005737">
    <property type="term" value="C:cytoplasm"/>
    <property type="evidence" value="ECO:0007669"/>
    <property type="project" value="TreeGrafter"/>
</dbReference>